<comment type="function">
    <text evidence="12">Small subunit of the arginine-specific carbamoyl phosphate synthase (CPSase). CPSase catalyzes the formation of carbamoyl phosphate from the ammonia moiety of glutamine, carbonate, and phosphate donated by ATP, the first step of the arginine biosynthetic pathway. The small subunit (glutamine amidotransferase) binds and cleaves glutamine to supply the large subunit with the substrate ammonia.</text>
</comment>
<reference evidence="18 19" key="1">
    <citation type="submission" date="2024-03" db="EMBL/GenBank/DDBJ databases">
        <title>WGS assembly of Saponaria officinalis var. Norfolk2.</title>
        <authorList>
            <person name="Jenkins J."/>
            <person name="Shu S."/>
            <person name="Grimwood J."/>
            <person name="Barry K."/>
            <person name="Goodstein D."/>
            <person name="Schmutz J."/>
            <person name="Leebens-Mack J."/>
            <person name="Osbourn A."/>
        </authorList>
    </citation>
    <scope>NUCLEOTIDE SEQUENCE [LARGE SCALE GENOMIC DNA]</scope>
    <source>
        <strain evidence="19">cv. Norfolk2</strain>
        <strain evidence="18">JIC</strain>
        <tissue evidence="18">Leaf</tissue>
    </source>
</reference>
<comment type="catalytic activity">
    <reaction evidence="14">
        <text>L-glutamine + H2O = L-glutamate + NH4(+)</text>
        <dbReference type="Rhea" id="RHEA:15889"/>
        <dbReference type="ChEBI" id="CHEBI:15377"/>
        <dbReference type="ChEBI" id="CHEBI:28938"/>
        <dbReference type="ChEBI" id="CHEBI:29985"/>
        <dbReference type="ChEBI" id="CHEBI:58359"/>
    </reaction>
</comment>
<accession>A0AAW1KXK5</accession>
<dbReference type="EMBL" id="JBDFQZ010000005">
    <property type="protein sequence ID" value="KAK9725095.1"/>
    <property type="molecule type" value="Genomic_DNA"/>
</dbReference>
<dbReference type="PRINTS" id="PR00097">
    <property type="entry name" value="ANTSNTHASEII"/>
</dbReference>
<dbReference type="FunFam" id="3.40.50.880:FF:000034">
    <property type="entry name" value="carbamoyl-phosphate synthase small chain, chloroplastic"/>
    <property type="match status" value="1"/>
</dbReference>
<evidence type="ECO:0000256" key="11">
    <source>
        <dbReference type="ARBA" id="ARBA00022975"/>
    </source>
</evidence>
<evidence type="ECO:0000313" key="18">
    <source>
        <dbReference type="EMBL" id="KAK9725096.1"/>
    </source>
</evidence>
<evidence type="ECO:0000256" key="10">
    <source>
        <dbReference type="ARBA" id="ARBA00022962"/>
    </source>
</evidence>
<comment type="pathway">
    <text evidence="1">Pyrimidine metabolism; UMP biosynthesis via de novo pathway; (S)-dihydroorotate from bicarbonate: step 1/3.</text>
</comment>
<keyword evidence="8" id="KW-0547">Nucleotide-binding</keyword>
<dbReference type="EC" id="6.3.5.5" evidence="4"/>
<evidence type="ECO:0000256" key="3">
    <source>
        <dbReference type="ARBA" id="ARBA00007800"/>
    </source>
</evidence>
<dbReference type="Proteomes" id="UP001443914">
    <property type="component" value="Unassembled WGS sequence"/>
</dbReference>
<evidence type="ECO:0000256" key="7">
    <source>
        <dbReference type="ARBA" id="ARBA00022605"/>
    </source>
</evidence>
<name>A0AAW1KXK5_SAPOF</name>
<keyword evidence="9" id="KW-0067">ATP-binding</keyword>
<dbReference type="GO" id="GO:0005524">
    <property type="term" value="F:ATP binding"/>
    <property type="evidence" value="ECO:0007669"/>
    <property type="project" value="UniProtKB-KW"/>
</dbReference>
<dbReference type="SUPFAM" id="SSF52021">
    <property type="entry name" value="Carbamoyl phosphate synthetase, small subunit N-terminal domain"/>
    <property type="match status" value="1"/>
</dbReference>
<evidence type="ECO:0000259" key="17">
    <source>
        <dbReference type="SMART" id="SM01097"/>
    </source>
</evidence>
<evidence type="ECO:0000256" key="5">
    <source>
        <dbReference type="ARBA" id="ARBA00022571"/>
    </source>
</evidence>
<dbReference type="HAMAP" id="MF_01209">
    <property type="entry name" value="CPSase_S_chain"/>
    <property type="match status" value="1"/>
</dbReference>
<evidence type="ECO:0000256" key="15">
    <source>
        <dbReference type="ARBA" id="ARBA00074572"/>
    </source>
</evidence>
<dbReference type="SUPFAM" id="SSF52317">
    <property type="entry name" value="Class I glutamine amidotransferase-like"/>
    <property type="match status" value="1"/>
</dbReference>
<comment type="subunit">
    <text evidence="13">Heterodimer composed of 2 chains; the small (or glutamine) chain promotes the hydrolysis of glutamine to ammonia, which is used by the large (or ammonia) chain to synthesize carbamoyl phosphate.</text>
</comment>
<dbReference type="InterPro" id="IPR002474">
    <property type="entry name" value="CarbamoylP_synth_ssu_N"/>
</dbReference>
<protein>
    <recommendedName>
        <fullName evidence="15">Carbamoyl phosphate synthase small chain, chloroplastic</fullName>
        <ecNumber evidence="4">6.3.5.5</ecNumber>
    </recommendedName>
    <alternativeName>
        <fullName evidence="16">Carbamoyl phosphate synthetase glutamine chain</fullName>
    </alternativeName>
</protein>
<dbReference type="GO" id="GO:0005951">
    <property type="term" value="C:carbamoyl-phosphate synthase complex"/>
    <property type="evidence" value="ECO:0007669"/>
    <property type="project" value="TreeGrafter"/>
</dbReference>
<evidence type="ECO:0000256" key="9">
    <source>
        <dbReference type="ARBA" id="ARBA00022840"/>
    </source>
</evidence>
<evidence type="ECO:0000256" key="14">
    <source>
        <dbReference type="ARBA" id="ARBA00049285"/>
    </source>
</evidence>
<dbReference type="GO" id="GO:0006207">
    <property type="term" value="P:'de novo' pyrimidine nucleobase biosynthetic process"/>
    <property type="evidence" value="ECO:0007669"/>
    <property type="project" value="InterPro"/>
</dbReference>
<comment type="caution">
    <text evidence="18">The sequence shown here is derived from an EMBL/GenBank/DDBJ whole genome shotgun (WGS) entry which is preliminary data.</text>
</comment>
<dbReference type="PANTHER" id="PTHR11405">
    <property type="entry name" value="CARBAMOYLTRANSFERASE FAMILY MEMBER"/>
    <property type="match status" value="1"/>
</dbReference>
<evidence type="ECO:0000256" key="6">
    <source>
        <dbReference type="ARBA" id="ARBA00022598"/>
    </source>
</evidence>
<dbReference type="InterPro" id="IPR035686">
    <property type="entry name" value="CPSase_GATase1"/>
</dbReference>
<dbReference type="PANTHER" id="PTHR11405:SF4">
    <property type="entry name" value="CARBAMOYL-PHOSPHATE SYNTHASE ARGININE-SPECIFIC SMALL CHAIN"/>
    <property type="match status" value="1"/>
</dbReference>
<evidence type="ECO:0000256" key="16">
    <source>
        <dbReference type="ARBA" id="ARBA00083899"/>
    </source>
</evidence>
<keyword evidence="19" id="KW-1185">Reference proteome</keyword>
<feature type="domain" description="Carbamoyl-phosphate synthase small subunit N-terminal" evidence="17">
    <location>
        <begin position="52"/>
        <end position="182"/>
    </location>
</feature>
<dbReference type="GO" id="GO:0004088">
    <property type="term" value="F:carbamoyl-phosphate synthase (glutamine-hydrolyzing) activity"/>
    <property type="evidence" value="ECO:0007669"/>
    <property type="project" value="UniProtKB-EC"/>
</dbReference>
<keyword evidence="10" id="KW-0315">Glutamine amidotransferase</keyword>
<evidence type="ECO:0000256" key="8">
    <source>
        <dbReference type="ARBA" id="ARBA00022741"/>
    </source>
</evidence>
<dbReference type="Pfam" id="PF00117">
    <property type="entry name" value="GATase"/>
    <property type="match status" value="1"/>
</dbReference>
<evidence type="ECO:0000313" key="19">
    <source>
        <dbReference type="Proteomes" id="UP001443914"/>
    </source>
</evidence>
<dbReference type="InterPro" id="IPR036480">
    <property type="entry name" value="CarbP_synth_ssu_N_sf"/>
</dbReference>
<dbReference type="GO" id="GO:0006526">
    <property type="term" value="P:L-arginine biosynthetic process"/>
    <property type="evidence" value="ECO:0007669"/>
    <property type="project" value="UniProtKB-KW"/>
</dbReference>
<gene>
    <name evidence="18" type="ORF">RND81_05G122400</name>
</gene>
<dbReference type="CDD" id="cd01744">
    <property type="entry name" value="GATase1_CPSase"/>
    <property type="match status" value="1"/>
</dbReference>
<comment type="similarity">
    <text evidence="3">Belongs to the CarA family.</text>
</comment>
<dbReference type="PROSITE" id="PS51273">
    <property type="entry name" value="GATASE_TYPE_1"/>
    <property type="match status" value="1"/>
</dbReference>
<evidence type="ECO:0000256" key="2">
    <source>
        <dbReference type="ARBA" id="ARBA00005077"/>
    </source>
</evidence>
<dbReference type="EMBL" id="JBDFQZ010000005">
    <property type="protein sequence ID" value="KAK9725096.1"/>
    <property type="molecule type" value="Genomic_DNA"/>
</dbReference>
<dbReference type="GO" id="GO:0006221">
    <property type="term" value="P:pyrimidine nucleotide biosynthetic process"/>
    <property type="evidence" value="ECO:0007669"/>
    <property type="project" value="UniProtKB-KW"/>
</dbReference>
<dbReference type="InterPro" id="IPR006274">
    <property type="entry name" value="CarbamoylP_synth_ssu"/>
</dbReference>
<keyword evidence="6" id="KW-0436">Ligase</keyword>
<proteinExistence type="inferred from homology"/>
<keyword evidence="7" id="KW-0028">Amino-acid biosynthesis</keyword>
<dbReference type="Gene3D" id="3.40.50.880">
    <property type="match status" value="1"/>
</dbReference>
<dbReference type="Pfam" id="PF00988">
    <property type="entry name" value="CPSase_sm_chain"/>
    <property type="match status" value="1"/>
</dbReference>
<evidence type="ECO:0000256" key="4">
    <source>
        <dbReference type="ARBA" id="ARBA00012738"/>
    </source>
</evidence>
<keyword evidence="5" id="KW-0055">Arginine biosynthesis</keyword>
<sequence>MACRAIDFAVTVPFGTWCTNKRKVNFFRVKCSVSLSENTTASGLGSRPWKVSDARLVLEDGSIWNAKSFGATGTQVGEVVFNTSLTGYQEILTDPSYAGQFVLMTNPHIGNTGVNFGDEESRECFLAGLVIRSLSISTSNWRCVDTLGNYLAKRNIMGIYDVDTRAITRRLRNDGSLIGVLSTENTNSDVQLLEMARSWDIVGVDLISGVTCQAPYQWVDKTDDDWDFNTDGARGETYNVVAYDFGIKQNILRRLASYGCKITVVPSTWPASEVLKMKPDGILFSNGPGDPSAVPYAVDSVKELIGQAPIFGICMGHQLLGQALGGKTYKMKFGHHGGNHPVRYMRNGMVEISAQNHNYAVDPESLPEGIEVTHINLNDGSCAGLAFPAKNIMSLQYHPEASPGPHDSDLVFGEFVDMMRRAKRN</sequence>
<dbReference type="FunFam" id="3.50.30.20:FF:000001">
    <property type="entry name" value="Carbamoyl-phosphate synthase small chain"/>
    <property type="match status" value="1"/>
</dbReference>
<dbReference type="GO" id="GO:0006541">
    <property type="term" value="P:glutamine metabolic process"/>
    <property type="evidence" value="ECO:0007669"/>
    <property type="project" value="InterPro"/>
</dbReference>
<dbReference type="PRINTS" id="PR00096">
    <property type="entry name" value="GATASE"/>
</dbReference>
<dbReference type="InterPro" id="IPR017926">
    <property type="entry name" value="GATASE"/>
</dbReference>
<dbReference type="AlphaFoldDB" id="A0AAW1KXK5"/>
<dbReference type="Gene3D" id="3.50.30.20">
    <property type="entry name" value="Carbamoyl-phosphate synthase small subunit, N-terminal domain"/>
    <property type="match status" value="1"/>
</dbReference>
<evidence type="ECO:0000256" key="12">
    <source>
        <dbReference type="ARBA" id="ARBA00043861"/>
    </source>
</evidence>
<dbReference type="SMART" id="SM01097">
    <property type="entry name" value="CPSase_sm_chain"/>
    <property type="match status" value="1"/>
</dbReference>
<dbReference type="NCBIfam" id="TIGR01368">
    <property type="entry name" value="CPSaseIIsmall"/>
    <property type="match status" value="1"/>
</dbReference>
<comment type="pathway">
    <text evidence="2">Amino-acid biosynthesis; L-arginine biosynthesis; carbamoyl phosphate from bicarbonate: step 1/1.</text>
</comment>
<dbReference type="NCBIfam" id="NF009475">
    <property type="entry name" value="PRK12838.1"/>
    <property type="match status" value="1"/>
</dbReference>
<organism evidence="18 19">
    <name type="scientific">Saponaria officinalis</name>
    <name type="common">Common soapwort</name>
    <name type="synonym">Lychnis saponaria</name>
    <dbReference type="NCBI Taxonomy" id="3572"/>
    <lineage>
        <taxon>Eukaryota</taxon>
        <taxon>Viridiplantae</taxon>
        <taxon>Streptophyta</taxon>
        <taxon>Embryophyta</taxon>
        <taxon>Tracheophyta</taxon>
        <taxon>Spermatophyta</taxon>
        <taxon>Magnoliopsida</taxon>
        <taxon>eudicotyledons</taxon>
        <taxon>Gunneridae</taxon>
        <taxon>Pentapetalae</taxon>
        <taxon>Caryophyllales</taxon>
        <taxon>Caryophyllaceae</taxon>
        <taxon>Caryophylleae</taxon>
        <taxon>Saponaria</taxon>
    </lineage>
</organism>
<evidence type="ECO:0000256" key="13">
    <source>
        <dbReference type="ARBA" id="ARBA00044031"/>
    </source>
</evidence>
<dbReference type="InterPro" id="IPR029062">
    <property type="entry name" value="Class_I_gatase-like"/>
</dbReference>
<dbReference type="PRINTS" id="PR00099">
    <property type="entry name" value="CPSGATASE"/>
</dbReference>
<evidence type="ECO:0000256" key="1">
    <source>
        <dbReference type="ARBA" id="ARBA00004812"/>
    </source>
</evidence>
<keyword evidence="11" id="KW-0665">Pyrimidine biosynthesis</keyword>